<gene>
    <name evidence="3" type="ORF">G5V65_13835</name>
</gene>
<dbReference type="InterPro" id="IPR029044">
    <property type="entry name" value="Nucleotide-diphossugar_trans"/>
</dbReference>
<keyword evidence="1" id="KW-0460">Magnesium</keyword>
<evidence type="ECO:0000313" key="3">
    <source>
        <dbReference type="EMBL" id="NGQ91980.1"/>
    </source>
</evidence>
<evidence type="ECO:0000259" key="2">
    <source>
        <dbReference type="Pfam" id="PF12804"/>
    </source>
</evidence>
<reference evidence="3 4" key="1">
    <citation type="submission" date="2020-02" db="EMBL/GenBank/DDBJ databases">
        <title>Rhodobacter translucens sp. nov., a novel bacterium isolated from activated sludge.</title>
        <authorList>
            <person name="Liu J."/>
        </authorList>
    </citation>
    <scope>NUCLEOTIDE SEQUENCE [LARGE SCALE GENOMIC DNA]</scope>
    <source>
        <strain evidence="3 4">HX-7-19</strain>
    </source>
</reference>
<dbReference type="PANTHER" id="PTHR43777:SF1">
    <property type="entry name" value="MOLYBDENUM COFACTOR CYTIDYLYLTRANSFERASE"/>
    <property type="match status" value="1"/>
</dbReference>
<feature type="domain" description="MobA-like NTP transferase" evidence="2">
    <location>
        <begin position="6"/>
        <end position="164"/>
    </location>
</feature>
<evidence type="ECO:0000256" key="1">
    <source>
        <dbReference type="ARBA" id="ARBA00022842"/>
    </source>
</evidence>
<dbReference type="Pfam" id="PF12804">
    <property type="entry name" value="NTP_transf_3"/>
    <property type="match status" value="1"/>
</dbReference>
<organism evidence="3 4">
    <name type="scientific">Paragemmobacter kunshanensis</name>
    <dbReference type="NCBI Taxonomy" id="2583234"/>
    <lineage>
        <taxon>Bacteria</taxon>
        <taxon>Pseudomonadati</taxon>
        <taxon>Pseudomonadota</taxon>
        <taxon>Alphaproteobacteria</taxon>
        <taxon>Rhodobacterales</taxon>
        <taxon>Paracoccaceae</taxon>
        <taxon>Paragemmobacter</taxon>
    </lineage>
</organism>
<dbReference type="AlphaFoldDB" id="A0A6M1TV20"/>
<dbReference type="PANTHER" id="PTHR43777">
    <property type="entry name" value="MOLYBDENUM COFACTOR CYTIDYLYLTRANSFERASE"/>
    <property type="match status" value="1"/>
</dbReference>
<sequence length="201" mass="21189">MQPHILLLAAGSSSRMRGGDKLVEDVAGEPLLRRSARAALATRCPVTVALPPDRPARLSALDGLSLHRVTVAQPDLGMAESLKAGLAGIPAGQGVMLLLADLPEITGADLCLVLDQWRLEPAAILRGAAADGTPGHPVCFPPDLRDDLMGLQGDEGARSVIIRHRARLHLVPLPGRHATTDLDTPEDWAAWRAAQAMEKGG</sequence>
<evidence type="ECO:0000313" key="4">
    <source>
        <dbReference type="Proteomes" id="UP000474758"/>
    </source>
</evidence>
<keyword evidence="4" id="KW-1185">Reference proteome</keyword>
<comment type="caution">
    <text evidence="3">The sequence shown here is derived from an EMBL/GenBank/DDBJ whole genome shotgun (WGS) entry which is preliminary data.</text>
</comment>
<dbReference type="InterPro" id="IPR025877">
    <property type="entry name" value="MobA-like_NTP_Trfase"/>
</dbReference>
<proteinExistence type="predicted"/>
<dbReference type="GO" id="GO:0016779">
    <property type="term" value="F:nucleotidyltransferase activity"/>
    <property type="evidence" value="ECO:0007669"/>
    <property type="project" value="UniProtKB-ARBA"/>
</dbReference>
<dbReference type="Proteomes" id="UP000474758">
    <property type="component" value="Unassembled WGS sequence"/>
</dbReference>
<name>A0A6M1TV20_9RHOB</name>
<protein>
    <submittedName>
        <fullName evidence="3">Nucleotidyltransferase family protein</fullName>
    </submittedName>
</protein>
<keyword evidence="3" id="KW-0808">Transferase</keyword>
<dbReference type="CDD" id="cd04182">
    <property type="entry name" value="GT_2_like_f"/>
    <property type="match status" value="1"/>
</dbReference>
<accession>A0A6M1TV20</accession>
<dbReference type="Gene3D" id="3.90.550.10">
    <property type="entry name" value="Spore Coat Polysaccharide Biosynthesis Protein SpsA, Chain A"/>
    <property type="match status" value="1"/>
</dbReference>
<dbReference type="EMBL" id="JAALFE010000013">
    <property type="protein sequence ID" value="NGQ91980.1"/>
    <property type="molecule type" value="Genomic_DNA"/>
</dbReference>
<dbReference type="SUPFAM" id="SSF53448">
    <property type="entry name" value="Nucleotide-diphospho-sugar transferases"/>
    <property type="match status" value="1"/>
</dbReference>
<dbReference type="RefSeq" id="WP_165051134.1">
    <property type="nucleotide sequence ID" value="NZ_JAALFE010000013.1"/>
</dbReference>